<dbReference type="EMBL" id="AWQX01000386">
    <property type="protein sequence ID" value="EST18892.1"/>
    <property type="molecule type" value="Genomic_DNA"/>
</dbReference>
<protein>
    <submittedName>
        <fullName evidence="1">Uncharacterized protein</fullName>
    </submittedName>
</protein>
<dbReference type="AlphaFoldDB" id="V6JG60"/>
<evidence type="ECO:0000313" key="2">
    <source>
        <dbReference type="Proteomes" id="UP000017984"/>
    </source>
</evidence>
<dbReference type="HOGENOM" id="CLU_3141365_0_0_11"/>
<evidence type="ECO:0000313" key="1">
    <source>
        <dbReference type="EMBL" id="EST18892.1"/>
    </source>
</evidence>
<proteinExistence type="predicted"/>
<dbReference type="Proteomes" id="UP000017984">
    <property type="component" value="Chromosome"/>
</dbReference>
<reference evidence="1 2" key="1">
    <citation type="journal article" date="2014" name="Genome Announc.">
        <title>Draft Genome Sequence of Streptomyces roseochromogenes subsp. oscitans DS 12.976, Producer of the Aminocoumarin Antibiotic Clorobiocin.</title>
        <authorList>
            <person name="Ruckert C."/>
            <person name="Kalinowski J."/>
            <person name="Heide L."/>
            <person name="Apel A.K."/>
        </authorList>
    </citation>
    <scope>NUCLEOTIDE SEQUENCE [LARGE SCALE GENOMIC DNA]</scope>
    <source>
        <strain evidence="1 2">DS 12.976</strain>
    </source>
</reference>
<name>V6JG60_STRRC</name>
<keyword evidence="2" id="KW-1185">Reference proteome</keyword>
<sequence length="49" mass="5261">MYGVADRLARVSLECRDTLEVIAAHGRSGGVMRCHGRHLEILSVTPAVG</sequence>
<comment type="caution">
    <text evidence="1">The sequence shown here is derived from an EMBL/GenBank/DDBJ whole genome shotgun (WGS) entry which is preliminary data.</text>
</comment>
<gene>
    <name evidence="1" type="ORF">M878_44050</name>
</gene>
<organism evidence="1 2">
    <name type="scientific">Streptomyces roseochromogenus subsp. oscitans DS 12.976</name>
    <dbReference type="NCBI Taxonomy" id="1352936"/>
    <lineage>
        <taxon>Bacteria</taxon>
        <taxon>Bacillati</taxon>
        <taxon>Actinomycetota</taxon>
        <taxon>Actinomycetes</taxon>
        <taxon>Kitasatosporales</taxon>
        <taxon>Streptomycetaceae</taxon>
        <taxon>Streptomyces</taxon>
    </lineage>
</organism>
<accession>V6JG60</accession>